<dbReference type="GeneID" id="25288883"/>
<dbReference type="AlphaFoldDB" id="A0A0D2J201"/>
<dbReference type="VEuPathDB" id="FungiDB:Z518_00812"/>
<protein>
    <submittedName>
        <fullName evidence="1">Uncharacterized protein</fullName>
    </submittedName>
</protein>
<proteinExistence type="predicted"/>
<dbReference type="HOGENOM" id="CLU_2147249_0_0_1"/>
<evidence type="ECO:0000313" key="1">
    <source>
        <dbReference type="EMBL" id="KIX09731.1"/>
    </source>
</evidence>
<organism evidence="1 2">
    <name type="scientific">Rhinocladiella mackenziei CBS 650.93</name>
    <dbReference type="NCBI Taxonomy" id="1442369"/>
    <lineage>
        <taxon>Eukaryota</taxon>
        <taxon>Fungi</taxon>
        <taxon>Dikarya</taxon>
        <taxon>Ascomycota</taxon>
        <taxon>Pezizomycotina</taxon>
        <taxon>Eurotiomycetes</taxon>
        <taxon>Chaetothyriomycetidae</taxon>
        <taxon>Chaetothyriales</taxon>
        <taxon>Herpotrichiellaceae</taxon>
        <taxon>Rhinocladiella</taxon>
    </lineage>
</organism>
<accession>A0A0D2J201</accession>
<dbReference type="Proteomes" id="UP000053617">
    <property type="component" value="Unassembled WGS sequence"/>
</dbReference>
<dbReference type="RefSeq" id="XP_013276867.1">
    <property type="nucleotide sequence ID" value="XM_013421413.1"/>
</dbReference>
<dbReference type="EMBL" id="KN847475">
    <property type="protein sequence ID" value="KIX09731.1"/>
    <property type="molecule type" value="Genomic_DNA"/>
</dbReference>
<evidence type="ECO:0000313" key="2">
    <source>
        <dbReference type="Proteomes" id="UP000053617"/>
    </source>
</evidence>
<name>A0A0D2J201_9EURO</name>
<reference evidence="1 2" key="1">
    <citation type="submission" date="2015-01" db="EMBL/GenBank/DDBJ databases">
        <title>The Genome Sequence of Rhinocladiella mackenzie CBS 650.93.</title>
        <authorList>
            <consortium name="The Broad Institute Genomics Platform"/>
            <person name="Cuomo C."/>
            <person name="de Hoog S."/>
            <person name="Gorbushina A."/>
            <person name="Stielow B."/>
            <person name="Teixiera M."/>
            <person name="Abouelleil A."/>
            <person name="Chapman S.B."/>
            <person name="Priest M."/>
            <person name="Young S.K."/>
            <person name="Wortman J."/>
            <person name="Nusbaum C."/>
            <person name="Birren B."/>
        </authorList>
    </citation>
    <scope>NUCLEOTIDE SEQUENCE [LARGE SCALE GENOMIC DNA]</scope>
    <source>
        <strain evidence="1 2">CBS 650.93</strain>
    </source>
</reference>
<gene>
    <name evidence="1" type="ORF">Z518_00812</name>
</gene>
<sequence length="112" mass="12270">MTLLSRSSSSSVGNILNPNQFDSHSIFIVLRPKGVDSQTEATGADEVVYNLIPEDGNGQERLLQPANTIMEVRSCPADWVYHLDNEEGKLEMVALVKGATTFTCDELLGEWG</sequence>
<keyword evidence="2" id="KW-1185">Reference proteome</keyword>